<comment type="subcellular location">
    <subcellularLocation>
        <location evidence="1">Cell membrane</location>
        <topology evidence="1">Multi-pass membrane protein</topology>
    </subcellularLocation>
</comment>
<evidence type="ECO:0000256" key="3">
    <source>
        <dbReference type="ARBA" id="ARBA00022692"/>
    </source>
</evidence>
<dbReference type="PANTHER" id="PTHR30213:SF0">
    <property type="entry name" value="UPF0761 MEMBRANE PROTEIN YIHY"/>
    <property type="match status" value="1"/>
</dbReference>
<feature type="region of interest" description="Disordered" evidence="6">
    <location>
        <begin position="309"/>
        <end position="329"/>
    </location>
</feature>
<dbReference type="NCBIfam" id="TIGR00765">
    <property type="entry name" value="yihY_not_rbn"/>
    <property type="match status" value="1"/>
</dbReference>
<dbReference type="STRING" id="767519.SAMN05216559_3974"/>
<dbReference type="Pfam" id="PF03631">
    <property type="entry name" value="Virul_fac_BrkB"/>
    <property type="match status" value="1"/>
</dbReference>
<sequence>MRIHRRAGALGRAVWREIRAERLTFMAGSIAYHAFVSLLPFMLVVLLLVSRVDDQATAVEVITAMTTYLSPNASDLVTSTVREATAQTSLSVLGVGVLLWGAIKIFRSLDEAFSDIYDVTTEKGLVDSFTDAIVALAAVGLGLGVAGVIGSVVTFGDGQVGSLLGTVVSTASLAIVFLPLFYLFPDEDVTVREIVPGTILAAVGWTVLEFLFRYYVAVASVGERYGVLGTVLLLLTWLYFSGFVLLVGAAVNAVLAGRSVDSSEAGWGENRDAKERAPFTDPLRRIEDALDAGEPLSVAVRDESVALPTPDEHEVTVSAPNRPESLGGDEVEGRLILRWVYGRSVGEGKSEEREVPTDGRE</sequence>
<dbReference type="GO" id="GO:0005886">
    <property type="term" value="C:plasma membrane"/>
    <property type="evidence" value="ECO:0007669"/>
    <property type="project" value="UniProtKB-SubCell"/>
</dbReference>
<dbReference type="InterPro" id="IPR017039">
    <property type="entry name" value="Virul_fac_BrkB"/>
</dbReference>
<evidence type="ECO:0000256" key="5">
    <source>
        <dbReference type="ARBA" id="ARBA00023136"/>
    </source>
</evidence>
<feature type="transmembrane region" description="Helical" evidence="7">
    <location>
        <begin position="227"/>
        <end position="251"/>
    </location>
</feature>
<dbReference type="Proteomes" id="UP000199062">
    <property type="component" value="Unassembled WGS sequence"/>
</dbReference>
<reference evidence="8 9" key="1">
    <citation type="submission" date="2016-10" db="EMBL/GenBank/DDBJ databases">
        <authorList>
            <person name="de Groot N.N."/>
        </authorList>
    </citation>
    <scope>NUCLEOTIDE SEQUENCE [LARGE SCALE GENOMIC DNA]</scope>
    <source>
        <strain evidence="8 9">CGMCC 1.10457</strain>
    </source>
</reference>
<feature type="transmembrane region" description="Helical" evidence="7">
    <location>
        <begin position="129"/>
        <end position="153"/>
    </location>
</feature>
<evidence type="ECO:0000313" key="8">
    <source>
        <dbReference type="EMBL" id="SFS11923.1"/>
    </source>
</evidence>
<feature type="transmembrane region" description="Helical" evidence="7">
    <location>
        <begin position="160"/>
        <end position="182"/>
    </location>
</feature>
<dbReference type="AlphaFoldDB" id="A0A1I6M8H5"/>
<evidence type="ECO:0000256" key="6">
    <source>
        <dbReference type="SAM" id="MobiDB-lite"/>
    </source>
</evidence>
<keyword evidence="9" id="KW-1185">Reference proteome</keyword>
<dbReference type="PANTHER" id="PTHR30213">
    <property type="entry name" value="INNER MEMBRANE PROTEIN YHJD"/>
    <property type="match status" value="1"/>
</dbReference>
<dbReference type="OrthoDB" id="204872at2157"/>
<keyword evidence="3 7" id="KW-0812">Transmembrane</keyword>
<gene>
    <name evidence="8" type="ORF">SAMN05216559_3974</name>
</gene>
<name>A0A1I6M8H5_9EURY</name>
<keyword evidence="4 7" id="KW-1133">Transmembrane helix</keyword>
<feature type="transmembrane region" description="Helical" evidence="7">
    <location>
        <begin position="194"/>
        <end position="215"/>
    </location>
</feature>
<keyword evidence="5 7" id="KW-0472">Membrane</keyword>
<feature type="transmembrane region" description="Helical" evidence="7">
    <location>
        <begin position="30"/>
        <end position="49"/>
    </location>
</feature>
<proteinExistence type="predicted"/>
<dbReference type="EMBL" id="FOZK01000005">
    <property type="protein sequence ID" value="SFS11923.1"/>
    <property type="molecule type" value="Genomic_DNA"/>
</dbReference>
<evidence type="ECO:0000256" key="2">
    <source>
        <dbReference type="ARBA" id="ARBA00022475"/>
    </source>
</evidence>
<keyword evidence="2" id="KW-1003">Cell membrane</keyword>
<evidence type="ECO:0000256" key="4">
    <source>
        <dbReference type="ARBA" id="ARBA00022989"/>
    </source>
</evidence>
<accession>A0A1I6M8H5</accession>
<evidence type="ECO:0000256" key="1">
    <source>
        <dbReference type="ARBA" id="ARBA00004651"/>
    </source>
</evidence>
<protein>
    <submittedName>
        <fullName evidence="8">Membrane protein</fullName>
    </submittedName>
</protein>
<evidence type="ECO:0000313" key="9">
    <source>
        <dbReference type="Proteomes" id="UP000199062"/>
    </source>
</evidence>
<dbReference type="RefSeq" id="WP_089818993.1">
    <property type="nucleotide sequence ID" value="NZ_FOZK01000005.1"/>
</dbReference>
<evidence type="ECO:0000256" key="7">
    <source>
        <dbReference type="SAM" id="Phobius"/>
    </source>
</evidence>
<organism evidence="8 9">
    <name type="scientific">Halomicrobium zhouii</name>
    <dbReference type="NCBI Taxonomy" id="767519"/>
    <lineage>
        <taxon>Archaea</taxon>
        <taxon>Methanobacteriati</taxon>
        <taxon>Methanobacteriota</taxon>
        <taxon>Stenosarchaea group</taxon>
        <taxon>Halobacteria</taxon>
        <taxon>Halobacteriales</taxon>
        <taxon>Haloarculaceae</taxon>
        <taxon>Halomicrobium</taxon>
    </lineage>
</organism>